<sequence>MSVRAPVRVRIGVTVSQALEVALGDRIRLFLEFLSVDRTPVTSVFRDGSAAVFAAEL</sequence>
<accession>A0ABD5NT63</accession>
<dbReference type="RefSeq" id="WP_256532495.1">
    <property type="nucleotide sequence ID" value="NZ_CP101824.1"/>
</dbReference>
<reference evidence="1 2" key="1">
    <citation type="journal article" date="2019" name="Int. J. Syst. Evol. Microbiol.">
        <title>The Global Catalogue of Microorganisms (GCM) 10K type strain sequencing project: providing services to taxonomists for standard genome sequencing and annotation.</title>
        <authorList>
            <consortium name="The Broad Institute Genomics Platform"/>
            <consortium name="The Broad Institute Genome Sequencing Center for Infectious Disease"/>
            <person name="Wu L."/>
            <person name="Ma J."/>
        </authorList>
    </citation>
    <scope>NUCLEOTIDE SEQUENCE [LARGE SCALE GENOMIC DNA]</scope>
    <source>
        <strain evidence="1 2">IBRC-M 10256</strain>
    </source>
</reference>
<dbReference type="GeneID" id="73901582"/>
<keyword evidence="2" id="KW-1185">Reference proteome</keyword>
<proteinExistence type="predicted"/>
<name>A0ABD5NT63_9EURY</name>
<dbReference type="AlphaFoldDB" id="A0ABD5NT63"/>
<dbReference type="Proteomes" id="UP001595846">
    <property type="component" value="Unassembled WGS sequence"/>
</dbReference>
<dbReference type="EMBL" id="JBHSAQ010000016">
    <property type="protein sequence ID" value="MFC3960214.1"/>
    <property type="molecule type" value="Genomic_DNA"/>
</dbReference>
<evidence type="ECO:0000313" key="2">
    <source>
        <dbReference type="Proteomes" id="UP001595846"/>
    </source>
</evidence>
<protein>
    <submittedName>
        <fullName evidence="1">Uncharacterized protein</fullName>
    </submittedName>
</protein>
<evidence type="ECO:0000313" key="1">
    <source>
        <dbReference type="EMBL" id="MFC3960214.1"/>
    </source>
</evidence>
<comment type="caution">
    <text evidence="1">The sequence shown here is derived from an EMBL/GenBank/DDBJ whole genome shotgun (WGS) entry which is preliminary data.</text>
</comment>
<organism evidence="1 2">
    <name type="scientific">Halovivax cerinus</name>
    <dbReference type="NCBI Taxonomy" id="1487865"/>
    <lineage>
        <taxon>Archaea</taxon>
        <taxon>Methanobacteriati</taxon>
        <taxon>Methanobacteriota</taxon>
        <taxon>Stenosarchaea group</taxon>
        <taxon>Halobacteria</taxon>
        <taxon>Halobacteriales</taxon>
        <taxon>Natrialbaceae</taxon>
        <taxon>Halovivax</taxon>
    </lineage>
</organism>
<gene>
    <name evidence="1" type="ORF">ACFOUR_17805</name>
</gene>